<dbReference type="EMBL" id="JABDTM020029219">
    <property type="protein sequence ID" value="KAH0808114.1"/>
    <property type="molecule type" value="Genomic_DNA"/>
</dbReference>
<evidence type="ECO:0000256" key="10">
    <source>
        <dbReference type="SAM" id="Phobius"/>
    </source>
</evidence>
<dbReference type="Gene3D" id="1.20.1070.10">
    <property type="entry name" value="Rhodopsin 7-helix transmembrane proteins"/>
    <property type="match status" value="1"/>
</dbReference>
<dbReference type="Pfam" id="PF02793">
    <property type="entry name" value="HRM"/>
    <property type="match status" value="1"/>
</dbReference>
<keyword evidence="6" id="KW-0297">G-protein coupled receptor</keyword>
<evidence type="ECO:0000256" key="7">
    <source>
        <dbReference type="ARBA" id="ARBA00023136"/>
    </source>
</evidence>
<dbReference type="InterPro" id="IPR036445">
    <property type="entry name" value="GPCR_2_extracell_dom_sf"/>
</dbReference>
<accession>A0A8J6H4I3</accession>
<feature type="transmembrane region" description="Helical" evidence="10">
    <location>
        <begin position="158"/>
        <end position="177"/>
    </location>
</feature>
<dbReference type="Pfam" id="PF00002">
    <property type="entry name" value="7tm_2"/>
    <property type="match status" value="1"/>
</dbReference>
<evidence type="ECO:0000313" key="14">
    <source>
        <dbReference type="EMBL" id="KAH0808124.1"/>
    </source>
</evidence>
<dbReference type="GO" id="GO:0008528">
    <property type="term" value="F:G protein-coupled peptide receptor activity"/>
    <property type="evidence" value="ECO:0007669"/>
    <property type="project" value="TreeGrafter"/>
</dbReference>
<dbReference type="FunFam" id="1.20.1070.10:FF:000527">
    <property type="entry name" value="Parathyroid hormone/parathyroid hormone-related peptide receptor"/>
    <property type="match status" value="1"/>
</dbReference>
<feature type="transmembrane region" description="Helical" evidence="10">
    <location>
        <begin position="366"/>
        <end position="386"/>
    </location>
</feature>
<evidence type="ECO:0000259" key="12">
    <source>
        <dbReference type="PROSITE" id="PS50261"/>
    </source>
</evidence>
<dbReference type="Gene3D" id="4.10.1240.10">
    <property type="entry name" value="GPCR, family 2, extracellular hormone receptor domain"/>
    <property type="match status" value="1"/>
</dbReference>
<gene>
    <name evidence="14" type="ORF">GEV33_014667</name>
    <name evidence="13" type="ORF">GEV33_014677</name>
</gene>
<evidence type="ECO:0000313" key="13">
    <source>
        <dbReference type="EMBL" id="KAH0808114.1"/>
    </source>
</evidence>
<evidence type="ECO:0000256" key="3">
    <source>
        <dbReference type="ARBA" id="ARBA00022475"/>
    </source>
</evidence>
<keyword evidence="9" id="KW-0807">Transducer</keyword>
<feature type="domain" description="G-protein coupled receptors family 2 profile 1" evidence="11">
    <location>
        <begin position="17"/>
        <end position="98"/>
    </location>
</feature>
<evidence type="ECO:0000256" key="9">
    <source>
        <dbReference type="ARBA" id="ARBA00023224"/>
    </source>
</evidence>
<keyword evidence="8" id="KW-0675">Receptor</keyword>
<comment type="subcellular location">
    <subcellularLocation>
        <location evidence="1">Cell membrane</location>
        <topology evidence="1">Multi-pass membrane protein</topology>
    </subcellularLocation>
</comment>
<dbReference type="PROSITE" id="PS50261">
    <property type="entry name" value="G_PROTEIN_RECEP_F2_4"/>
    <property type="match status" value="1"/>
</dbReference>
<feature type="domain" description="G-protein coupled receptors family 2 profile 2" evidence="12">
    <location>
        <begin position="121"/>
        <end position="387"/>
    </location>
</feature>
<sequence>MNDSSEITVILNKAKTNCYNSFIDASPAEGKFCELTFDGLMCWPQTLAGVLANQSCSNEYIKSTKTGFASKQCDSEGRWLTLGNIEPWTNYSECGILFIEKKILNETLTNPSIYNKWLPIIKSITQFGYILSTISLIIALFVFIYIKRLHCARNKLHVHLFASFVMRALMSLIKDGLFVKGTALPHEIIYEDGEPVFTKADYSWVCKAIISLWNYFIMSNYMFLLMESAYLHNLLFLKLFSENGVAIYYCMGWGFPVIFILPWIIFKIKTENYYCWTQQTNKYVAMFIDVPIGLSVIITFILFTLIMRILSVKLTSMYIQQRWVKYQKLVRAILILVPLFGIPYAVSFVLSFYVDNNQTFEILWLFFDQTFTAFQGLFASLVYCLLNSEVQMEIARKYHSFKDRNNKEFKRRSRTISHTQQIPLTEEMQEMPQNFGIQDQVYANKTSDYF</sequence>
<evidence type="ECO:0000256" key="8">
    <source>
        <dbReference type="ARBA" id="ARBA00023170"/>
    </source>
</evidence>
<reference evidence="14" key="1">
    <citation type="journal article" date="2020" name="J Insects Food Feed">
        <title>The yellow mealworm (Tenebrio molitor) genome: a resource for the emerging insects as food and feed industry.</title>
        <authorList>
            <person name="Eriksson T."/>
            <person name="Andere A."/>
            <person name="Kelstrup H."/>
            <person name="Emery V."/>
            <person name="Picard C."/>
        </authorList>
    </citation>
    <scope>NUCLEOTIDE SEQUENCE</scope>
    <source>
        <strain evidence="14">Stoneville</strain>
        <tissue evidence="14">Whole head</tissue>
    </source>
</reference>
<feature type="transmembrane region" description="Helical" evidence="10">
    <location>
        <begin position="286"/>
        <end position="311"/>
    </location>
</feature>
<dbReference type="SUPFAM" id="SSF111418">
    <property type="entry name" value="Hormone receptor domain"/>
    <property type="match status" value="1"/>
</dbReference>
<dbReference type="InterPro" id="IPR017981">
    <property type="entry name" value="GPCR_2-like_7TM"/>
</dbReference>
<dbReference type="InterPro" id="IPR000832">
    <property type="entry name" value="GPCR_2_secretin-like"/>
</dbReference>
<evidence type="ECO:0000259" key="11">
    <source>
        <dbReference type="PROSITE" id="PS50227"/>
    </source>
</evidence>
<feature type="transmembrane region" description="Helical" evidence="10">
    <location>
        <begin position="202"/>
        <end position="224"/>
    </location>
</feature>
<organism evidence="14 15">
    <name type="scientific">Tenebrio molitor</name>
    <name type="common">Yellow mealworm beetle</name>
    <dbReference type="NCBI Taxonomy" id="7067"/>
    <lineage>
        <taxon>Eukaryota</taxon>
        <taxon>Metazoa</taxon>
        <taxon>Ecdysozoa</taxon>
        <taxon>Arthropoda</taxon>
        <taxon>Hexapoda</taxon>
        <taxon>Insecta</taxon>
        <taxon>Pterygota</taxon>
        <taxon>Neoptera</taxon>
        <taxon>Endopterygota</taxon>
        <taxon>Coleoptera</taxon>
        <taxon>Polyphaga</taxon>
        <taxon>Cucujiformia</taxon>
        <taxon>Tenebrionidae</taxon>
        <taxon>Tenebrio</taxon>
    </lineage>
</organism>
<dbReference type="AlphaFoldDB" id="A0A8J6H4I3"/>
<evidence type="ECO:0000313" key="15">
    <source>
        <dbReference type="Proteomes" id="UP000719412"/>
    </source>
</evidence>
<proteinExistence type="inferred from homology"/>
<evidence type="ECO:0000256" key="4">
    <source>
        <dbReference type="ARBA" id="ARBA00022692"/>
    </source>
</evidence>
<keyword evidence="15" id="KW-1185">Reference proteome</keyword>
<keyword evidence="3" id="KW-1003">Cell membrane</keyword>
<feature type="transmembrane region" description="Helical" evidence="10">
    <location>
        <begin position="332"/>
        <end position="354"/>
    </location>
</feature>
<dbReference type="GO" id="GO:0007188">
    <property type="term" value="P:adenylate cyclase-modulating G protein-coupled receptor signaling pathway"/>
    <property type="evidence" value="ECO:0007669"/>
    <property type="project" value="TreeGrafter"/>
</dbReference>
<comment type="similarity">
    <text evidence="2">Belongs to the G-protein coupled receptor 2 family.</text>
</comment>
<evidence type="ECO:0000256" key="6">
    <source>
        <dbReference type="ARBA" id="ARBA00023040"/>
    </source>
</evidence>
<reference evidence="14" key="2">
    <citation type="submission" date="2021-08" db="EMBL/GenBank/DDBJ databases">
        <authorList>
            <person name="Eriksson T."/>
        </authorList>
    </citation>
    <scope>NUCLEOTIDE SEQUENCE</scope>
    <source>
        <strain evidence="14">Stoneville</strain>
        <tissue evidence="14">Whole head</tissue>
    </source>
</reference>
<dbReference type="GO" id="GO:0005886">
    <property type="term" value="C:plasma membrane"/>
    <property type="evidence" value="ECO:0007669"/>
    <property type="project" value="UniProtKB-SubCell"/>
</dbReference>
<evidence type="ECO:0000256" key="5">
    <source>
        <dbReference type="ARBA" id="ARBA00022989"/>
    </source>
</evidence>
<dbReference type="PANTHER" id="PTHR45620">
    <property type="entry name" value="PDF RECEPTOR-LIKE PROTEIN-RELATED"/>
    <property type="match status" value="1"/>
</dbReference>
<dbReference type="GO" id="GO:0017046">
    <property type="term" value="F:peptide hormone binding"/>
    <property type="evidence" value="ECO:0007669"/>
    <property type="project" value="TreeGrafter"/>
</dbReference>
<dbReference type="GO" id="GO:0007166">
    <property type="term" value="P:cell surface receptor signaling pathway"/>
    <property type="evidence" value="ECO:0007669"/>
    <property type="project" value="InterPro"/>
</dbReference>
<feature type="transmembrane region" description="Helical" evidence="10">
    <location>
        <begin position="127"/>
        <end position="146"/>
    </location>
</feature>
<dbReference type="PROSITE" id="PS50227">
    <property type="entry name" value="G_PROTEIN_RECEP_F2_3"/>
    <property type="match status" value="1"/>
</dbReference>
<evidence type="ECO:0000256" key="2">
    <source>
        <dbReference type="ARBA" id="ARBA00005314"/>
    </source>
</evidence>
<comment type="caution">
    <text evidence="14">The sequence shown here is derived from an EMBL/GenBank/DDBJ whole genome shotgun (WGS) entry which is preliminary data.</text>
</comment>
<dbReference type="Proteomes" id="UP000719412">
    <property type="component" value="Unassembled WGS sequence"/>
</dbReference>
<name>A0A8J6H4I3_TENMO</name>
<dbReference type="PRINTS" id="PR00249">
    <property type="entry name" value="GPCRSECRETIN"/>
</dbReference>
<dbReference type="InterPro" id="IPR001879">
    <property type="entry name" value="GPCR_2_extracellular_dom"/>
</dbReference>
<keyword evidence="7 10" id="KW-0472">Membrane</keyword>
<keyword evidence="4 10" id="KW-0812">Transmembrane</keyword>
<dbReference type="SMART" id="SM00008">
    <property type="entry name" value="HormR"/>
    <property type="match status" value="1"/>
</dbReference>
<dbReference type="SUPFAM" id="SSF81321">
    <property type="entry name" value="Family A G protein-coupled receptor-like"/>
    <property type="match status" value="1"/>
</dbReference>
<dbReference type="EMBL" id="JABDTM020029217">
    <property type="protein sequence ID" value="KAH0808124.1"/>
    <property type="molecule type" value="Genomic_DNA"/>
</dbReference>
<protein>
    <submittedName>
        <fullName evidence="14">Uncharacterized protein</fullName>
    </submittedName>
</protein>
<dbReference type="InterPro" id="IPR050332">
    <property type="entry name" value="GPCR_2"/>
</dbReference>
<dbReference type="PANTHER" id="PTHR45620:SF1">
    <property type="entry name" value="G-PROTEIN COUPLED RECEPTORS FAMILY 2 PROFILE 2 DOMAIN-CONTAINING PROTEIN"/>
    <property type="match status" value="1"/>
</dbReference>
<feature type="transmembrane region" description="Helical" evidence="10">
    <location>
        <begin position="245"/>
        <end position="266"/>
    </location>
</feature>
<evidence type="ECO:0000256" key="1">
    <source>
        <dbReference type="ARBA" id="ARBA00004651"/>
    </source>
</evidence>
<keyword evidence="5 10" id="KW-1133">Transmembrane helix</keyword>